<keyword evidence="3 8" id="KW-1133">Transmembrane helix</keyword>
<feature type="compositionally biased region" description="Low complexity" evidence="7">
    <location>
        <begin position="307"/>
        <end position="351"/>
    </location>
</feature>
<evidence type="ECO:0000256" key="3">
    <source>
        <dbReference type="ARBA" id="ARBA00022989"/>
    </source>
</evidence>
<dbReference type="InterPro" id="IPR051689">
    <property type="entry name" value="Sterol_desaturase/TMEM195"/>
</dbReference>
<comment type="caution">
    <text evidence="10">The sequence shown here is derived from an EMBL/GenBank/DDBJ whole genome shotgun (WGS) entry which is preliminary data.</text>
</comment>
<evidence type="ECO:0000256" key="5">
    <source>
        <dbReference type="ARBA" id="ARBA00023098"/>
    </source>
</evidence>
<dbReference type="OrthoDB" id="9770329at2"/>
<dbReference type="GO" id="GO:0008610">
    <property type="term" value="P:lipid biosynthetic process"/>
    <property type="evidence" value="ECO:0007669"/>
    <property type="project" value="InterPro"/>
</dbReference>
<feature type="region of interest" description="Disordered" evidence="7">
    <location>
        <begin position="271"/>
        <end position="351"/>
    </location>
</feature>
<sequence>MEPNLPDVVLWSIPAFVLLTVIEMVSYRFHPDEDAAGYDTKDAATSVTMGLGSLGFDLLWKIPILAIYMAVYELTPLRVPVVWWTVLLMLLAQDFFYYWSHRGHHVIRILWACHVVHHSSRKFNLTTALRQPWTSATVWPFYLPMIACGVHPAALAFCQSANLVYQFWVHTERVGKLPRPFEYVLNTPSHHRVHHASQGSYLDRNYGGILIIWDRMFGSFAAETERPVYGLTKNISTHNPLRVATHEYAAIARDIRAAESWSERAGRVFRGPGWQPAAKKGADAASVPAEPAAVRGEAPAPAPVPVQAPALARGKAPASAPVPVEAPALARGKAPASAPVPAQAVAPEPTR</sequence>
<name>A0A1E7LU90_9ACTN</name>
<feature type="transmembrane region" description="Helical" evidence="8">
    <location>
        <begin position="50"/>
        <end position="69"/>
    </location>
</feature>
<dbReference type="GO" id="GO:0005506">
    <property type="term" value="F:iron ion binding"/>
    <property type="evidence" value="ECO:0007669"/>
    <property type="project" value="InterPro"/>
</dbReference>
<protein>
    <submittedName>
        <fullName evidence="10">C-5 sterol desaturase</fullName>
    </submittedName>
</protein>
<evidence type="ECO:0000256" key="1">
    <source>
        <dbReference type="ARBA" id="ARBA00004127"/>
    </source>
</evidence>
<feature type="domain" description="Fatty acid hydroxylase" evidence="9">
    <location>
        <begin position="86"/>
        <end position="219"/>
    </location>
</feature>
<dbReference type="GO" id="GO:0006643">
    <property type="term" value="P:membrane lipid metabolic process"/>
    <property type="evidence" value="ECO:0007669"/>
    <property type="project" value="TreeGrafter"/>
</dbReference>
<dbReference type="Proteomes" id="UP000175971">
    <property type="component" value="Unassembled WGS sequence"/>
</dbReference>
<evidence type="ECO:0000259" key="9">
    <source>
        <dbReference type="Pfam" id="PF04116"/>
    </source>
</evidence>
<evidence type="ECO:0000256" key="7">
    <source>
        <dbReference type="SAM" id="MobiDB-lite"/>
    </source>
</evidence>
<dbReference type="GO" id="GO:0050479">
    <property type="term" value="F:glyceryl-ether monooxygenase activity"/>
    <property type="evidence" value="ECO:0007669"/>
    <property type="project" value="TreeGrafter"/>
</dbReference>
<accession>A0A1E7LU90</accession>
<feature type="transmembrane region" description="Helical" evidence="8">
    <location>
        <begin position="12"/>
        <end position="29"/>
    </location>
</feature>
<evidence type="ECO:0000313" key="10">
    <source>
        <dbReference type="EMBL" id="OEV19782.1"/>
    </source>
</evidence>
<dbReference type="AlphaFoldDB" id="A0A1E7LU90"/>
<dbReference type="GO" id="GO:0016020">
    <property type="term" value="C:membrane"/>
    <property type="evidence" value="ECO:0007669"/>
    <property type="project" value="GOC"/>
</dbReference>
<proteinExistence type="predicted"/>
<keyword evidence="2 8" id="KW-0812">Transmembrane</keyword>
<evidence type="ECO:0000256" key="4">
    <source>
        <dbReference type="ARBA" id="ARBA00023002"/>
    </source>
</evidence>
<dbReference type="Pfam" id="PF04116">
    <property type="entry name" value="FA_hydroxylase"/>
    <property type="match status" value="1"/>
</dbReference>
<keyword evidence="5" id="KW-0443">Lipid metabolism</keyword>
<evidence type="ECO:0000256" key="8">
    <source>
        <dbReference type="SAM" id="Phobius"/>
    </source>
</evidence>
<comment type="subcellular location">
    <subcellularLocation>
        <location evidence="1">Endomembrane system</location>
        <topology evidence="1">Multi-pass membrane protein</topology>
    </subcellularLocation>
</comment>
<gene>
    <name evidence="10" type="ORF">AN221_15650</name>
</gene>
<dbReference type="PATRIC" id="fig|518642.7.peg.5450"/>
<organism evidence="10 11">
    <name type="scientific">Streptomyces nanshensis</name>
    <dbReference type="NCBI Taxonomy" id="518642"/>
    <lineage>
        <taxon>Bacteria</taxon>
        <taxon>Bacillati</taxon>
        <taxon>Actinomycetota</taxon>
        <taxon>Actinomycetes</taxon>
        <taxon>Kitasatosporales</taxon>
        <taxon>Streptomycetaceae</taxon>
        <taxon>Streptomyces</taxon>
    </lineage>
</organism>
<dbReference type="InterPro" id="IPR006694">
    <property type="entry name" value="Fatty_acid_hydroxylase"/>
</dbReference>
<feature type="transmembrane region" description="Helical" evidence="8">
    <location>
        <begin position="81"/>
        <end position="99"/>
    </location>
</feature>
<dbReference type="EMBL" id="LJGZ01000057">
    <property type="protein sequence ID" value="OEV19782.1"/>
    <property type="molecule type" value="Genomic_DNA"/>
</dbReference>
<keyword evidence="11" id="KW-1185">Reference proteome</keyword>
<dbReference type="PANTHER" id="PTHR21624">
    <property type="entry name" value="STEROL DESATURASE-RELATED PROTEIN"/>
    <property type="match status" value="1"/>
</dbReference>
<evidence type="ECO:0000256" key="2">
    <source>
        <dbReference type="ARBA" id="ARBA00022692"/>
    </source>
</evidence>
<evidence type="ECO:0000313" key="11">
    <source>
        <dbReference type="Proteomes" id="UP000175971"/>
    </source>
</evidence>
<dbReference type="PANTHER" id="PTHR21624:SF1">
    <property type="entry name" value="ALKYLGLYCEROL MONOOXYGENASE"/>
    <property type="match status" value="1"/>
</dbReference>
<dbReference type="GO" id="GO:0012505">
    <property type="term" value="C:endomembrane system"/>
    <property type="evidence" value="ECO:0007669"/>
    <property type="project" value="UniProtKB-SubCell"/>
</dbReference>
<dbReference type="RefSeq" id="WP_070201480.1">
    <property type="nucleotide sequence ID" value="NZ_LJGZ01000057.1"/>
</dbReference>
<evidence type="ECO:0000256" key="6">
    <source>
        <dbReference type="ARBA" id="ARBA00023136"/>
    </source>
</evidence>
<keyword evidence="4" id="KW-0560">Oxidoreductase</keyword>
<feature type="compositionally biased region" description="Low complexity" evidence="7">
    <location>
        <begin position="283"/>
        <end position="299"/>
    </location>
</feature>
<keyword evidence="6 8" id="KW-0472">Membrane</keyword>
<reference evidence="10 11" key="1">
    <citation type="journal article" date="2016" name="Front. Microbiol.">
        <title>Comparative Genomics Analysis of Streptomyces Species Reveals Their Adaptation to the Marine Environment and Their Diversity at the Genomic Level.</title>
        <authorList>
            <person name="Tian X."/>
            <person name="Zhang Z."/>
            <person name="Yang T."/>
            <person name="Chen M."/>
            <person name="Li J."/>
            <person name="Chen F."/>
            <person name="Yang J."/>
            <person name="Li W."/>
            <person name="Zhang B."/>
            <person name="Zhang Z."/>
            <person name="Wu J."/>
            <person name="Zhang C."/>
            <person name="Long L."/>
            <person name="Xiao J."/>
        </authorList>
    </citation>
    <scope>NUCLEOTIDE SEQUENCE [LARGE SCALE GENOMIC DNA]</scope>
    <source>
        <strain evidence="10 11">SCSIO M10372</strain>
    </source>
</reference>